<dbReference type="InterPro" id="IPR041006">
    <property type="entry name" value="Morc_S5"/>
</dbReference>
<name>A0A820KID0_9BILA</name>
<evidence type="ECO:0000256" key="1">
    <source>
        <dbReference type="ARBA" id="ARBA00004123"/>
    </source>
</evidence>
<evidence type="ECO:0000313" key="6">
    <source>
        <dbReference type="EMBL" id="CAF4337780.1"/>
    </source>
</evidence>
<evidence type="ECO:0000313" key="7">
    <source>
        <dbReference type="Proteomes" id="UP000663881"/>
    </source>
</evidence>
<feature type="non-terminal residue" evidence="6">
    <location>
        <position position="209"/>
    </location>
</feature>
<organism evidence="6 7">
    <name type="scientific">Adineta steineri</name>
    <dbReference type="NCBI Taxonomy" id="433720"/>
    <lineage>
        <taxon>Eukaryota</taxon>
        <taxon>Metazoa</taxon>
        <taxon>Spiralia</taxon>
        <taxon>Gnathifera</taxon>
        <taxon>Rotifera</taxon>
        <taxon>Eurotatoria</taxon>
        <taxon>Bdelloidea</taxon>
        <taxon>Adinetida</taxon>
        <taxon>Adinetidae</taxon>
        <taxon>Adineta</taxon>
    </lineage>
</organism>
<protein>
    <recommendedName>
        <fullName evidence="5">Morc S5 domain-containing protein</fullName>
    </recommendedName>
</protein>
<evidence type="ECO:0000256" key="2">
    <source>
        <dbReference type="ARBA" id="ARBA00022723"/>
    </source>
</evidence>
<dbReference type="PANTHER" id="PTHR23337:SF3">
    <property type="entry name" value="MORC FAMILY CW-TYPE ZINC FINGER 2"/>
    <property type="match status" value="1"/>
</dbReference>
<keyword evidence="3" id="KW-0175">Coiled coil</keyword>
<feature type="non-terminal residue" evidence="6">
    <location>
        <position position="1"/>
    </location>
</feature>
<dbReference type="AlphaFoldDB" id="A0A820KID0"/>
<gene>
    <name evidence="6" type="ORF">OKA104_LOCUS48118</name>
</gene>
<sequence length="209" mass="24253">SQVHHCQQTIGVTTSVEERTRLRKLQVTASELKDMVLRLRNGLTRKKSEMNTTKTLTFIFGLNIQNRAADGVFVYNCGRLIKMYEKIGQPNKKTVYCRGVVGIVDVPSIVLEPTHNKQSFADEKEYHFLLKNIGEYMRQYWSDAGIENYVKEFWETYGYRDDQLDRLPSNDTEVVKRRQAAVPMLIQCDKCLKWRRLPYAGNATPLTQP</sequence>
<dbReference type="GO" id="GO:0046872">
    <property type="term" value="F:metal ion binding"/>
    <property type="evidence" value="ECO:0007669"/>
    <property type="project" value="UniProtKB-KW"/>
</dbReference>
<comment type="caution">
    <text evidence="6">The sequence shown here is derived from an EMBL/GenBank/DDBJ whole genome shotgun (WGS) entry which is preliminary data.</text>
</comment>
<dbReference type="PANTHER" id="PTHR23337">
    <property type="entry name" value="ZINC FINGER CW-TYPE COILED-COIL DOMAIN PROTEIN 1"/>
    <property type="match status" value="1"/>
</dbReference>
<evidence type="ECO:0000256" key="3">
    <source>
        <dbReference type="ARBA" id="ARBA00023054"/>
    </source>
</evidence>
<evidence type="ECO:0000256" key="4">
    <source>
        <dbReference type="ARBA" id="ARBA00023242"/>
    </source>
</evidence>
<accession>A0A820KID0</accession>
<keyword evidence="2" id="KW-0479">Metal-binding</keyword>
<dbReference type="GO" id="GO:0005634">
    <property type="term" value="C:nucleus"/>
    <property type="evidence" value="ECO:0007669"/>
    <property type="project" value="UniProtKB-SubCell"/>
</dbReference>
<feature type="domain" description="Morc S5" evidence="5">
    <location>
        <begin position="22"/>
        <end position="141"/>
    </location>
</feature>
<evidence type="ECO:0000259" key="5">
    <source>
        <dbReference type="Pfam" id="PF17942"/>
    </source>
</evidence>
<comment type="subcellular location">
    <subcellularLocation>
        <location evidence="1">Nucleus</location>
    </subcellularLocation>
</comment>
<keyword evidence="4" id="KW-0539">Nucleus</keyword>
<dbReference type="Gene3D" id="3.30.40.100">
    <property type="match status" value="1"/>
</dbReference>
<reference evidence="6" key="1">
    <citation type="submission" date="2021-02" db="EMBL/GenBank/DDBJ databases">
        <authorList>
            <person name="Nowell W R."/>
        </authorList>
    </citation>
    <scope>NUCLEOTIDE SEQUENCE</scope>
</reference>
<dbReference type="EMBL" id="CAJOAY010020256">
    <property type="protein sequence ID" value="CAF4337780.1"/>
    <property type="molecule type" value="Genomic_DNA"/>
</dbReference>
<proteinExistence type="predicted"/>
<dbReference type="Proteomes" id="UP000663881">
    <property type="component" value="Unassembled WGS sequence"/>
</dbReference>
<dbReference type="Pfam" id="PF17942">
    <property type="entry name" value="Morc6_S5"/>
    <property type="match status" value="1"/>
</dbReference>